<protein>
    <submittedName>
        <fullName evidence="1">dTDP-4-dehydrorhamnose 3,5-epimerase</fullName>
    </submittedName>
</protein>
<dbReference type="STRING" id="212667.VFDL14_15675"/>
<dbReference type="InterPro" id="IPR014710">
    <property type="entry name" value="RmlC-like_jellyroll"/>
</dbReference>
<sequence>MKGVSITNLKRISNPKGDIQHALKSTEDGFTKFGEAYFTRVGKGDIKGWKKHERMELNLVVPVGAVTFFIHDETTKVTKKIPIGEKNYVRLTVDAGLWVAFRGDDDGVNLVLNIASIEHDPDESITTDLVNIPLES</sequence>
<proteinExistence type="predicted"/>
<dbReference type="Gene3D" id="2.60.120.10">
    <property type="entry name" value="Jelly Rolls"/>
    <property type="match status" value="1"/>
</dbReference>
<reference evidence="1 2" key="1">
    <citation type="submission" date="2014-02" db="EMBL/GenBank/DDBJ databases">
        <title>Vibrio fortis Dalian14 Genome Sequencing.</title>
        <authorList>
            <person name="Wang Y."/>
            <person name="Song L."/>
            <person name="Liu G."/>
            <person name="Ding J."/>
        </authorList>
    </citation>
    <scope>NUCLEOTIDE SEQUENCE [LARGE SCALE GENOMIC DNA]</scope>
    <source>
        <strain evidence="1 2">Dalian14</strain>
    </source>
</reference>
<evidence type="ECO:0000313" key="1">
    <source>
        <dbReference type="EMBL" id="KDN28654.1"/>
    </source>
</evidence>
<name>A0A066UWU0_9VIBR</name>
<organism evidence="1 2">
    <name type="scientific">Vibrio fortis</name>
    <dbReference type="NCBI Taxonomy" id="212667"/>
    <lineage>
        <taxon>Bacteria</taxon>
        <taxon>Pseudomonadati</taxon>
        <taxon>Pseudomonadota</taxon>
        <taxon>Gammaproteobacteria</taxon>
        <taxon>Vibrionales</taxon>
        <taxon>Vibrionaceae</taxon>
        <taxon>Vibrio</taxon>
    </lineage>
</organism>
<accession>A0A066UWU0</accession>
<dbReference type="Proteomes" id="UP000027219">
    <property type="component" value="Unassembled WGS sequence"/>
</dbReference>
<dbReference type="EMBL" id="JFFR01000018">
    <property type="protein sequence ID" value="KDN28654.1"/>
    <property type="molecule type" value="Genomic_DNA"/>
</dbReference>
<keyword evidence="2" id="KW-1185">Reference proteome</keyword>
<dbReference type="SUPFAM" id="SSF51182">
    <property type="entry name" value="RmlC-like cupins"/>
    <property type="match status" value="1"/>
</dbReference>
<evidence type="ECO:0000313" key="2">
    <source>
        <dbReference type="Proteomes" id="UP000027219"/>
    </source>
</evidence>
<comment type="caution">
    <text evidence="1">The sequence shown here is derived from an EMBL/GenBank/DDBJ whole genome shotgun (WGS) entry which is preliminary data.</text>
</comment>
<dbReference type="InterPro" id="IPR011051">
    <property type="entry name" value="RmlC_Cupin_sf"/>
</dbReference>
<dbReference type="RefSeq" id="WP_032551201.1">
    <property type="nucleotide sequence ID" value="NZ_JFFR01000018.1"/>
</dbReference>
<dbReference type="AlphaFoldDB" id="A0A066UWU0"/>
<dbReference type="OrthoDB" id="9800680at2"/>
<gene>
    <name evidence="1" type="ORF">VFDL14_15675</name>
</gene>